<feature type="transmembrane region" description="Helical" evidence="1">
    <location>
        <begin position="12"/>
        <end position="31"/>
    </location>
</feature>
<dbReference type="Proteomes" id="UP000579647">
    <property type="component" value="Unassembled WGS sequence"/>
</dbReference>
<keyword evidence="1" id="KW-0472">Membrane</keyword>
<dbReference type="AlphaFoldDB" id="A0A840W0T7"/>
<proteinExistence type="predicted"/>
<keyword evidence="1" id="KW-0812">Transmembrane</keyword>
<reference evidence="2 3" key="1">
    <citation type="submission" date="2020-08" db="EMBL/GenBank/DDBJ databases">
        <title>Sequencing the genomes of 1000 actinobacteria strains.</title>
        <authorList>
            <person name="Klenk H.-P."/>
        </authorList>
    </citation>
    <scope>NUCLEOTIDE SEQUENCE [LARGE SCALE GENOMIC DNA]</scope>
    <source>
        <strain evidence="2 3">DSM 44598</strain>
    </source>
</reference>
<name>A0A840W0T7_9ACTN</name>
<keyword evidence="1" id="KW-1133">Transmembrane helix</keyword>
<evidence type="ECO:0000313" key="3">
    <source>
        <dbReference type="Proteomes" id="UP000579647"/>
    </source>
</evidence>
<sequence>MFFFYNSRWGCVTSLLVSAAVTLLLLYLLGWI</sequence>
<organism evidence="2 3">
    <name type="scientific">Nocardiopsis metallicus</name>
    <dbReference type="NCBI Taxonomy" id="179819"/>
    <lineage>
        <taxon>Bacteria</taxon>
        <taxon>Bacillati</taxon>
        <taxon>Actinomycetota</taxon>
        <taxon>Actinomycetes</taxon>
        <taxon>Streptosporangiales</taxon>
        <taxon>Nocardiopsidaceae</taxon>
        <taxon>Nocardiopsis</taxon>
    </lineage>
</organism>
<dbReference type="EMBL" id="JACHDO010000001">
    <property type="protein sequence ID" value="MBB5490369.1"/>
    <property type="molecule type" value="Genomic_DNA"/>
</dbReference>
<comment type="caution">
    <text evidence="2">The sequence shown here is derived from an EMBL/GenBank/DDBJ whole genome shotgun (WGS) entry which is preliminary data.</text>
</comment>
<keyword evidence="3" id="KW-1185">Reference proteome</keyword>
<protein>
    <submittedName>
        <fullName evidence="2">Uncharacterized protein</fullName>
    </submittedName>
</protein>
<accession>A0A840W0T7</accession>
<evidence type="ECO:0000313" key="2">
    <source>
        <dbReference type="EMBL" id="MBB5490369.1"/>
    </source>
</evidence>
<evidence type="ECO:0000256" key="1">
    <source>
        <dbReference type="SAM" id="Phobius"/>
    </source>
</evidence>
<gene>
    <name evidence="2" type="ORF">HNR07_001506</name>
</gene>